<dbReference type="PANTHER" id="PTHR11764">
    <property type="entry name" value="TERPENE CYCLASE/MUTASE FAMILY MEMBER"/>
    <property type="match status" value="1"/>
</dbReference>
<dbReference type="InterPro" id="IPR032697">
    <property type="entry name" value="SQ_cyclase_N"/>
</dbReference>
<keyword evidence="3" id="KW-0677">Repeat</keyword>
<dbReference type="EMBL" id="JBHTKZ010000025">
    <property type="protein sequence ID" value="MFD1182405.1"/>
    <property type="molecule type" value="Genomic_DNA"/>
</dbReference>
<dbReference type="Pfam" id="PF13249">
    <property type="entry name" value="SQHop_cyclase_N"/>
    <property type="match status" value="1"/>
</dbReference>
<evidence type="ECO:0000259" key="6">
    <source>
        <dbReference type="Pfam" id="PF13249"/>
    </source>
</evidence>
<dbReference type="NCBIfam" id="TIGR01507">
    <property type="entry name" value="hopene_cyclase"/>
    <property type="match status" value="1"/>
</dbReference>
<dbReference type="Gene3D" id="1.50.10.20">
    <property type="match status" value="2"/>
</dbReference>
<sequence>MAQNIADIRRETHRLSEELIQRQEADGTWRFCFENGITLDACTIILFRTLNADREELIRQLHDRILAAQQPEGGWRWYRDDGEGHLSATVEAYYALLFSGYSRPEDEALQRAKRYILERGGIGQANSLLTKAILAATGQRAWPSSLSLIPIEILLLPESFPLNFYDFSGYSRVHLVPLLIMAERNFRARSARTPDLSELFLGDRGSEGEALPLSRESRELLEQFQSALGHLVGTPRRIRQAAIHKAEQYLLDRIESDGTLYTYASCTVLMIFALLALGYEPQHPVIQRAVEGLAHMKFTMDGDSGLGESEYTTIQNSPSTVWDTALLSYALQEAGVPPSHTAVRRAADYLRERQHRKPGDWQIHNPGIVPGGWGFSETNTFVPDVDDTTAALRALYALHADDPAALDAWNRGLNWIWSMQNDDGGWPAFEKNTDKVMLTWLAIEGAKSAATDPSEADLTGRTLEYLGNYAKLGVRHDWVARGADWLLSHQQEDGSWYGRWGICYIYGTWAALTGLMAVGMPADHPSIAKSADWLRSIQNADGGWGESCRSDQAKRFVPLRSSTPSQTAWALDALIAVYDRPTPELERGAARLLELLHEDGWPSSYPTGAGLPGYFYVHYHSYRYIWPLLALSHYAKKYGDESP</sequence>
<evidence type="ECO:0000256" key="2">
    <source>
        <dbReference type="ARBA" id="ARBA00009755"/>
    </source>
</evidence>
<dbReference type="EC" id="5.4.99.17" evidence="7"/>
<keyword evidence="8" id="KW-1185">Reference proteome</keyword>
<evidence type="ECO:0000313" key="7">
    <source>
        <dbReference type="EMBL" id="MFD1182405.1"/>
    </source>
</evidence>
<evidence type="ECO:0000256" key="1">
    <source>
        <dbReference type="ARBA" id="ARBA00004999"/>
    </source>
</evidence>
<dbReference type="InterPro" id="IPR032696">
    <property type="entry name" value="SQ_cyclase_C"/>
</dbReference>
<protein>
    <submittedName>
        <fullName evidence="7">Squalene--hopene cyclase</fullName>
        <ecNumber evidence="7">5.4.99.17</ecNumber>
    </submittedName>
</protein>
<dbReference type="Proteomes" id="UP001597211">
    <property type="component" value="Unassembled WGS sequence"/>
</dbReference>
<reference evidence="8" key="1">
    <citation type="journal article" date="2019" name="Int. J. Syst. Evol. Microbiol.">
        <title>The Global Catalogue of Microorganisms (GCM) 10K type strain sequencing project: providing services to taxonomists for standard genome sequencing and annotation.</title>
        <authorList>
            <consortium name="The Broad Institute Genomics Platform"/>
            <consortium name="The Broad Institute Genome Sequencing Center for Infectious Disease"/>
            <person name="Wu L."/>
            <person name="Ma J."/>
        </authorList>
    </citation>
    <scope>NUCLEOTIDE SEQUENCE [LARGE SCALE GENOMIC DNA]</scope>
    <source>
        <strain evidence="8">CCUG 48216</strain>
    </source>
</reference>
<dbReference type="GO" id="GO:0051007">
    <property type="term" value="F:squalene-hopene cyclase activity"/>
    <property type="evidence" value="ECO:0007669"/>
    <property type="project" value="UniProtKB-EC"/>
</dbReference>
<evidence type="ECO:0000256" key="3">
    <source>
        <dbReference type="ARBA" id="ARBA00022737"/>
    </source>
</evidence>
<gene>
    <name evidence="7" type="primary">shc</name>
    <name evidence="7" type="ORF">ACFQ2Z_13645</name>
</gene>
<feature type="domain" description="Squalene cyclase C-terminal" evidence="5">
    <location>
        <begin position="319"/>
        <end position="635"/>
    </location>
</feature>
<dbReference type="InterPro" id="IPR002365">
    <property type="entry name" value="Terpene_synthase_CS"/>
</dbReference>
<comment type="pathway">
    <text evidence="1">Secondary metabolite biosynthesis; hopanoid biosynthesis.</text>
</comment>
<comment type="similarity">
    <text evidence="2">Belongs to the terpene cyclase/mutase family.</text>
</comment>
<evidence type="ECO:0000256" key="4">
    <source>
        <dbReference type="ARBA" id="ARBA00023235"/>
    </source>
</evidence>
<proteinExistence type="inferred from homology"/>
<dbReference type="InterPro" id="IPR006400">
    <property type="entry name" value="Hopene-cyclase"/>
</dbReference>
<feature type="domain" description="Squalene cyclase N-terminal" evidence="6">
    <location>
        <begin position="14"/>
        <end position="297"/>
    </location>
</feature>
<dbReference type="PANTHER" id="PTHR11764:SF20">
    <property type="entry name" value="LANOSTEROL SYNTHASE"/>
    <property type="match status" value="1"/>
</dbReference>
<dbReference type="NCBIfam" id="TIGR01787">
    <property type="entry name" value="squalene_cyclas"/>
    <property type="match status" value="1"/>
</dbReference>
<dbReference type="SFLD" id="SFLDG01016">
    <property type="entry name" value="Prenyltransferase_Like_2"/>
    <property type="match status" value="1"/>
</dbReference>
<name>A0ABW3SEJ9_9BACL</name>
<dbReference type="Pfam" id="PF13243">
    <property type="entry name" value="SQHop_cyclase_C"/>
    <property type="match status" value="1"/>
</dbReference>
<keyword evidence="4 7" id="KW-0413">Isomerase</keyword>
<comment type="caution">
    <text evidence="7">The sequence shown here is derived from an EMBL/GenBank/DDBJ whole genome shotgun (WGS) entry which is preliminary data.</text>
</comment>
<organism evidence="7 8">
    <name type="scientific">Paenibacillus timonensis</name>
    <dbReference type="NCBI Taxonomy" id="225915"/>
    <lineage>
        <taxon>Bacteria</taxon>
        <taxon>Bacillati</taxon>
        <taxon>Bacillota</taxon>
        <taxon>Bacilli</taxon>
        <taxon>Bacillales</taxon>
        <taxon>Paenibacillaceae</taxon>
        <taxon>Paenibacillus</taxon>
    </lineage>
</organism>
<dbReference type="InterPro" id="IPR018333">
    <property type="entry name" value="Squalene_cyclase"/>
</dbReference>
<evidence type="ECO:0000313" key="8">
    <source>
        <dbReference type="Proteomes" id="UP001597211"/>
    </source>
</evidence>
<dbReference type="PROSITE" id="PS01074">
    <property type="entry name" value="TERPENE_SYNTHASES"/>
    <property type="match status" value="1"/>
</dbReference>
<dbReference type="RefSeq" id="WP_240269582.1">
    <property type="nucleotide sequence ID" value="NZ_JAKSXN010000028.1"/>
</dbReference>
<dbReference type="SUPFAM" id="SSF48239">
    <property type="entry name" value="Terpenoid cyclases/Protein prenyltransferases"/>
    <property type="match status" value="2"/>
</dbReference>
<accession>A0ABW3SEJ9</accession>
<dbReference type="InterPro" id="IPR008930">
    <property type="entry name" value="Terpenoid_cyclase/PrenylTrfase"/>
</dbReference>
<evidence type="ECO:0000259" key="5">
    <source>
        <dbReference type="Pfam" id="PF13243"/>
    </source>
</evidence>